<evidence type="ECO:0000313" key="1">
    <source>
        <dbReference type="EMBL" id="KZA99417.1"/>
    </source>
</evidence>
<name>A0A154IH35_RHILE</name>
<sequence length="275" mass="30328">MTEALFSEFLMIDRSSANEGRTVPLAGRRRKGVAPERTSDENALRDAFTDAFLQTLTKFAVDRSAFPENADPELAKIARAMADVAVGDSVVIRLKPDLPEGHRRSVKTFFQTMVRVSGSLEESRLEDAINKLADVILPDELGEARGVLAADNLELRDRFIAEVPQLTSAEIGNRAGSSARNLYATAARWKKAGDIFSVHHRGTEYFPAFQLRDGRPHPAIKKALAALPENLSPWQRAFWFVSTNGWLNDKAPLDALDDIDAVTAAATRERQEVVG</sequence>
<dbReference type="EMBL" id="LVYU01000102">
    <property type="protein sequence ID" value="KZA99417.1"/>
    <property type="molecule type" value="Genomic_DNA"/>
</dbReference>
<accession>A0A154IH35</accession>
<dbReference type="AlphaFoldDB" id="A0A154IH35"/>
<proteinExistence type="predicted"/>
<dbReference type="RefSeq" id="WP_062942861.1">
    <property type="nucleotide sequence ID" value="NZ_CP171845.1"/>
</dbReference>
<evidence type="ECO:0008006" key="2">
    <source>
        <dbReference type="Google" id="ProtNLM"/>
    </source>
</evidence>
<organism evidence="1">
    <name type="scientific">Rhizobium leguminosarum</name>
    <dbReference type="NCBI Taxonomy" id="384"/>
    <lineage>
        <taxon>Bacteria</taxon>
        <taxon>Pseudomonadati</taxon>
        <taxon>Pseudomonadota</taxon>
        <taxon>Alphaproteobacteria</taxon>
        <taxon>Hyphomicrobiales</taxon>
        <taxon>Rhizobiaceae</taxon>
        <taxon>Rhizobium/Agrobacterium group</taxon>
        <taxon>Rhizobium</taxon>
    </lineage>
</organism>
<gene>
    <name evidence="1" type="ORF">A4A59_21855</name>
</gene>
<protein>
    <recommendedName>
        <fullName evidence="2">DUF2384 domain-containing protein</fullName>
    </recommendedName>
</protein>
<reference evidence="1" key="1">
    <citation type="submission" date="2016-03" db="EMBL/GenBank/DDBJ databases">
        <title>Microsymbionts genomes from the relict species Vavilovia formosa.</title>
        <authorList>
            <person name="Chirak E."/>
            <person name="Kimeklis A."/>
            <person name="Kopat V."/>
            <person name="Andronov E."/>
        </authorList>
    </citation>
    <scope>NUCLEOTIDE SEQUENCE [LARGE SCALE GENOMIC DNA]</scope>
    <source>
        <strain evidence="1">Vaf12</strain>
    </source>
</reference>
<comment type="caution">
    <text evidence="1">The sequence shown here is derived from an EMBL/GenBank/DDBJ whole genome shotgun (WGS) entry which is preliminary data.</text>
</comment>